<keyword evidence="2 5" id="KW-0812">Transmembrane</keyword>
<feature type="domain" description="O-antigen ligase-related" evidence="6">
    <location>
        <begin position="207"/>
        <end position="362"/>
    </location>
</feature>
<gene>
    <name evidence="7" type="ORF">NE398_19945</name>
</gene>
<feature type="transmembrane region" description="Helical" evidence="5">
    <location>
        <begin position="250"/>
        <end position="266"/>
    </location>
</feature>
<feature type="transmembrane region" description="Helical" evidence="5">
    <location>
        <begin position="181"/>
        <end position="199"/>
    </location>
</feature>
<dbReference type="AlphaFoldDB" id="A0A9X4B488"/>
<dbReference type="InterPro" id="IPR007016">
    <property type="entry name" value="O-antigen_ligase-rel_domated"/>
</dbReference>
<evidence type="ECO:0000256" key="4">
    <source>
        <dbReference type="ARBA" id="ARBA00023136"/>
    </source>
</evidence>
<dbReference type="PANTHER" id="PTHR37422">
    <property type="entry name" value="TEICHURONIC ACID BIOSYNTHESIS PROTEIN TUAE"/>
    <property type="match status" value="1"/>
</dbReference>
<keyword evidence="8" id="KW-1185">Reference proteome</keyword>
<keyword evidence="4 5" id="KW-0472">Membrane</keyword>
<feature type="transmembrane region" description="Helical" evidence="5">
    <location>
        <begin position="110"/>
        <end position="128"/>
    </location>
</feature>
<feature type="transmembrane region" description="Helical" evidence="5">
    <location>
        <begin position="79"/>
        <end position="98"/>
    </location>
</feature>
<evidence type="ECO:0000256" key="5">
    <source>
        <dbReference type="SAM" id="Phobius"/>
    </source>
</evidence>
<comment type="caution">
    <text evidence="7">The sequence shown here is derived from an EMBL/GenBank/DDBJ whole genome shotgun (WGS) entry which is preliminary data.</text>
</comment>
<dbReference type="GO" id="GO:0016874">
    <property type="term" value="F:ligase activity"/>
    <property type="evidence" value="ECO:0007669"/>
    <property type="project" value="UniProtKB-KW"/>
</dbReference>
<dbReference type="Proteomes" id="UP001141183">
    <property type="component" value="Unassembled WGS sequence"/>
</dbReference>
<dbReference type="InterPro" id="IPR051533">
    <property type="entry name" value="WaaL-like"/>
</dbReference>
<reference evidence="7" key="1">
    <citation type="submission" date="2022-05" db="EMBL/GenBank/DDBJ databases">
        <title>Draft genome sequence of Clostridium tertium strain CP3 isolated from Peru.</title>
        <authorList>
            <person name="Hurtado R."/>
            <person name="Lima L."/>
            <person name="Sousa T."/>
            <person name="Jaiswal A.K."/>
            <person name="Tiwari S."/>
            <person name="Maturrano L."/>
            <person name="Brenig B."/>
            <person name="Azevedo V."/>
        </authorList>
    </citation>
    <scope>NUCLEOTIDE SEQUENCE</scope>
    <source>
        <strain evidence="7">CP3</strain>
    </source>
</reference>
<evidence type="ECO:0000256" key="2">
    <source>
        <dbReference type="ARBA" id="ARBA00022692"/>
    </source>
</evidence>
<evidence type="ECO:0000256" key="3">
    <source>
        <dbReference type="ARBA" id="ARBA00022989"/>
    </source>
</evidence>
<keyword evidence="7" id="KW-0436">Ligase</keyword>
<evidence type="ECO:0000313" key="7">
    <source>
        <dbReference type="EMBL" id="MDC4242406.1"/>
    </source>
</evidence>
<dbReference type="GO" id="GO:0016020">
    <property type="term" value="C:membrane"/>
    <property type="evidence" value="ECO:0007669"/>
    <property type="project" value="UniProtKB-SubCell"/>
</dbReference>
<dbReference type="Pfam" id="PF04932">
    <property type="entry name" value="Wzy_C"/>
    <property type="match status" value="1"/>
</dbReference>
<evidence type="ECO:0000313" key="8">
    <source>
        <dbReference type="Proteomes" id="UP001141183"/>
    </source>
</evidence>
<proteinExistence type="predicted"/>
<feature type="transmembrane region" description="Helical" evidence="5">
    <location>
        <begin position="205"/>
        <end position="238"/>
    </location>
</feature>
<dbReference type="EMBL" id="JAMRYU010000031">
    <property type="protein sequence ID" value="MDC4242406.1"/>
    <property type="molecule type" value="Genomic_DNA"/>
</dbReference>
<dbReference type="PANTHER" id="PTHR37422:SF17">
    <property type="entry name" value="O-ANTIGEN LIGASE"/>
    <property type="match status" value="1"/>
</dbReference>
<dbReference type="RefSeq" id="WP_111928472.1">
    <property type="nucleotide sequence ID" value="NZ_JAMRYU010000031.1"/>
</dbReference>
<evidence type="ECO:0000259" key="6">
    <source>
        <dbReference type="Pfam" id="PF04932"/>
    </source>
</evidence>
<accession>A0A9X4B488</accession>
<comment type="subcellular location">
    <subcellularLocation>
        <location evidence="1">Membrane</location>
        <topology evidence="1">Multi-pass membrane protein</topology>
    </subcellularLocation>
</comment>
<feature type="transmembrane region" description="Helical" evidence="5">
    <location>
        <begin position="133"/>
        <end position="153"/>
    </location>
</feature>
<protein>
    <submittedName>
        <fullName evidence="7">O-antigen ligase family protein</fullName>
    </submittedName>
</protein>
<sequence length="429" mass="49107">MESINKKVRGALTKEIDLKILVNIILYSVIVIMPFIVVNVSSPRYVIGKMIFLYVVGVISIITLIGLKVTEFNFEHKIALVFLITMLIPSILSPQKYVAFMGNIQRNEGFLMYCIYILLFILASKYFVLNRKLLNLVLIFSCIMGVYGILQFYGIDPVQFWMFGFIQVSDSIGMIGNRNFFSSYLCIFLFISMAIYIFYGGKRYLIYSIILFTALICTLTRSGWLAFIIYSIIGLIFVIKDKKRLKKSGIVFISFLSIFLLLNLSTNGKIIGRATNTIAIDETGIAKVEDSGRIEILNISWSAFKDNPFIGWGPDTLKYRLDSQYSEKHQEYINKHSAYIDKSHNEFLEYAVSNGILNLISYLLLIGVIMYKLIKNINNNLFKVLLLTLLGYLIQSFFNISVIMVAPIFWIFLGFCVKEIEGKSPRDII</sequence>
<feature type="transmembrane region" description="Helical" evidence="5">
    <location>
        <begin position="386"/>
        <end position="413"/>
    </location>
</feature>
<feature type="transmembrane region" description="Helical" evidence="5">
    <location>
        <begin position="20"/>
        <end position="40"/>
    </location>
</feature>
<keyword evidence="3 5" id="KW-1133">Transmembrane helix</keyword>
<feature type="transmembrane region" description="Helical" evidence="5">
    <location>
        <begin position="355"/>
        <end position="374"/>
    </location>
</feature>
<evidence type="ECO:0000256" key="1">
    <source>
        <dbReference type="ARBA" id="ARBA00004141"/>
    </source>
</evidence>
<feature type="transmembrane region" description="Helical" evidence="5">
    <location>
        <begin position="46"/>
        <end position="67"/>
    </location>
</feature>
<name>A0A9X4B488_9CLOT</name>
<organism evidence="7 8">
    <name type="scientific">Clostridium tertium</name>
    <dbReference type="NCBI Taxonomy" id="1559"/>
    <lineage>
        <taxon>Bacteria</taxon>
        <taxon>Bacillati</taxon>
        <taxon>Bacillota</taxon>
        <taxon>Clostridia</taxon>
        <taxon>Eubacteriales</taxon>
        <taxon>Clostridiaceae</taxon>
        <taxon>Clostridium</taxon>
    </lineage>
</organism>